<dbReference type="Gene3D" id="3.40.50.720">
    <property type="entry name" value="NAD(P)-binding Rossmann-like Domain"/>
    <property type="match status" value="1"/>
</dbReference>
<comment type="similarity">
    <text evidence="1">Belongs to the short-chain dehydrogenases/reductases (SDR) family.</text>
</comment>
<dbReference type="AlphaFoldDB" id="A0A179BBE6"/>
<organism evidence="5">
    <name type="scientific">Rhizobium leguminosarum</name>
    <dbReference type="NCBI Taxonomy" id="384"/>
    <lineage>
        <taxon>Bacteria</taxon>
        <taxon>Pseudomonadati</taxon>
        <taxon>Pseudomonadota</taxon>
        <taxon>Alphaproteobacteria</taxon>
        <taxon>Hyphomicrobiales</taxon>
        <taxon>Rhizobiaceae</taxon>
        <taxon>Rhizobium/Agrobacterium group</taxon>
        <taxon>Rhizobium</taxon>
    </lineage>
</organism>
<sequence>MTLLNGKIAIITGASSGIGRAAAKLFAREGAKLVVNGRRQEALNAVIAEIEAEGGQAVAISGDVKDEALQARLTETAVSRFGGLDIAFNNAGVIGEMGPVTGLSLEAWRETIETNLTAAFLGAKHQAAAMGARGGSLIFTSTFVGHTAGMPGMAAYAASKAGLIGLVQVLAAELGRQNIRVNALLPGGTDTPMSITNAPDATPEVLAFVEGLHALKRMAQPEEIANAALFLASDMSSFVTGTAMLADGGVSISRT</sequence>
<dbReference type="eggNOG" id="COG1028">
    <property type="taxonomic scope" value="Bacteria"/>
</dbReference>
<dbReference type="EMBL" id="LWBS01000450">
    <property type="protein sequence ID" value="OAP88655.1"/>
    <property type="molecule type" value="Genomic_DNA"/>
</dbReference>
<dbReference type="PANTHER" id="PTHR24321:SF8">
    <property type="entry name" value="ESTRADIOL 17-BETA-DEHYDROGENASE 8-RELATED"/>
    <property type="match status" value="1"/>
</dbReference>
<dbReference type="PANTHER" id="PTHR24321">
    <property type="entry name" value="DEHYDROGENASES, SHORT CHAIN"/>
    <property type="match status" value="1"/>
</dbReference>
<evidence type="ECO:0000313" key="5">
    <source>
        <dbReference type="EMBL" id="OAP88655.1"/>
    </source>
</evidence>
<dbReference type="RefSeq" id="WP_064250784.1">
    <property type="nucleotide sequence ID" value="NZ_CAXUSC020000001.1"/>
</dbReference>
<feature type="domain" description="Ketoreductase" evidence="4">
    <location>
        <begin position="7"/>
        <end position="201"/>
    </location>
</feature>
<gene>
    <name evidence="5" type="ORF">A4U53_07730</name>
</gene>
<keyword evidence="2" id="KW-0560">Oxidoreductase</keyword>
<dbReference type="GO" id="GO:0016491">
    <property type="term" value="F:oxidoreductase activity"/>
    <property type="evidence" value="ECO:0007669"/>
    <property type="project" value="UniProtKB-KW"/>
</dbReference>
<proteinExistence type="inferred from homology"/>
<dbReference type="InterPro" id="IPR002347">
    <property type="entry name" value="SDR_fam"/>
</dbReference>
<dbReference type="SUPFAM" id="SSF51735">
    <property type="entry name" value="NAD(P)-binding Rossmann-fold domains"/>
    <property type="match status" value="1"/>
</dbReference>
<evidence type="ECO:0000259" key="4">
    <source>
        <dbReference type="SMART" id="SM00822"/>
    </source>
</evidence>
<dbReference type="InterPro" id="IPR036291">
    <property type="entry name" value="NAD(P)-bd_dom_sf"/>
</dbReference>
<evidence type="ECO:0000256" key="1">
    <source>
        <dbReference type="ARBA" id="ARBA00006484"/>
    </source>
</evidence>
<dbReference type="CDD" id="cd05233">
    <property type="entry name" value="SDR_c"/>
    <property type="match status" value="1"/>
</dbReference>
<accession>A0A179BBE6</accession>
<reference evidence="5" key="1">
    <citation type="submission" date="2016-04" db="EMBL/GenBank/DDBJ databases">
        <title>Fast-growing isolate from the root nodules of Vavilovia formosa.</title>
        <authorList>
            <person name="Kimeklis A."/>
            <person name="Safronova V."/>
            <person name="Belimov A."/>
            <person name="Andronov E."/>
        </authorList>
    </citation>
    <scope>NUCLEOTIDE SEQUENCE [LARGE SCALE GENOMIC DNA]</scope>
    <source>
        <strain evidence="5">Vaf-46</strain>
    </source>
</reference>
<evidence type="ECO:0000256" key="2">
    <source>
        <dbReference type="ARBA" id="ARBA00023002"/>
    </source>
</evidence>
<dbReference type="NCBIfam" id="NF005681">
    <property type="entry name" value="PRK07478.1"/>
    <property type="match status" value="1"/>
</dbReference>
<dbReference type="PRINTS" id="PR00081">
    <property type="entry name" value="GDHRDH"/>
</dbReference>
<dbReference type="SMART" id="SM00822">
    <property type="entry name" value="PKS_KR"/>
    <property type="match status" value="1"/>
</dbReference>
<protein>
    <submittedName>
        <fullName evidence="5">Short-chain dehydrogenase</fullName>
    </submittedName>
</protein>
<dbReference type="InterPro" id="IPR057326">
    <property type="entry name" value="KR_dom"/>
</dbReference>
<dbReference type="NCBIfam" id="NF005559">
    <property type="entry name" value="PRK07231.1"/>
    <property type="match status" value="1"/>
</dbReference>
<dbReference type="PRINTS" id="PR00080">
    <property type="entry name" value="SDRFAMILY"/>
</dbReference>
<evidence type="ECO:0000256" key="3">
    <source>
        <dbReference type="ARBA" id="ARBA00023027"/>
    </source>
</evidence>
<keyword evidence="3" id="KW-0520">NAD</keyword>
<dbReference type="Pfam" id="PF13561">
    <property type="entry name" value="adh_short_C2"/>
    <property type="match status" value="1"/>
</dbReference>
<name>A0A179BBE6_RHILE</name>
<comment type="caution">
    <text evidence="5">The sequence shown here is derived from an EMBL/GenBank/DDBJ whole genome shotgun (WGS) entry which is preliminary data.</text>
</comment>
<dbReference type="FunFam" id="3.40.50.720:FF:000084">
    <property type="entry name" value="Short-chain dehydrogenase reductase"/>
    <property type="match status" value="1"/>
</dbReference>